<evidence type="ECO:0000256" key="1">
    <source>
        <dbReference type="ARBA" id="ARBA00022649"/>
    </source>
</evidence>
<protein>
    <submittedName>
        <fullName evidence="7">Putative toxin-antitoxin system toxin component, PIN family</fullName>
    </submittedName>
</protein>
<dbReference type="InterPro" id="IPR029060">
    <property type="entry name" value="PIN-like_dom_sf"/>
</dbReference>
<keyword evidence="2" id="KW-0540">Nuclease</keyword>
<sequence>MREAQPRSRRRSKARLGSRVARRLVLDTNIFISALISPRGAIRELVNRGLRGEFELIVSEKLLDEVETRLQRDKFRRWFTLDEADDYVAAITLAGTFVADRPDLELPMVCADADDNFLVALAQDAEADMLVSGDKKVLAVEVPNLIVGKAPYALEILSYEHEWGSEFLPSQHDAIERQIDAEGTRPLVEVYRLFCTAIAGDGPEADMVLGLTVVPETKPLFVRGRDEVRSKLRGRGLATRPVYASPEVAHLKLPPDPGETLRVAHVGGVALPPNTIFMTLVRCPDLDDQGLPFDHWRVFALGAPINPEEILPRTPSQ</sequence>
<evidence type="ECO:0000259" key="6">
    <source>
        <dbReference type="SMART" id="SM00670"/>
    </source>
</evidence>
<keyword evidence="3" id="KW-0479">Metal-binding</keyword>
<evidence type="ECO:0000256" key="4">
    <source>
        <dbReference type="ARBA" id="ARBA00022801"/>
    </source>
</evidence>
<feature type="domain" description="PIN" evidence="6">
    <location>
        <begin position="22"/>
        <end position="139"/>
    </location>
</feature>
<reference evidence="7 8" key="1">
    <citation type="submission" date="2019-05" db="EMBL/GenBank/DDBJ databases">
        <title>Genomes sequences of two Nocardia cyriacigeorgica environmental isolates, type strains Nocardia asteroides ATCC 19247 and Nocardia cyriacigeorgica DSM 44484.</title>
        <authorList>
            <person name="Vautrin F."/>
            <person name="Bergeron E."/>
            <person name="Dubost A."/>
            <person name="Abrouk D."/>
            <person name="Rodriguez Nava V."/>
            <person name="Pujic P."/>
        </authorList>
    </citation>
    <scope>NUCLEOTIDE SEQUENCE [LARGE SCALE GENOMIC DNA]</scope>
    <source>
        <strain evidence="7 8">EML 446</strain>
    </source>
</reference>
<dbReference type="GO" id="GO:0016787">
    <property type="term" value="F:hydrolase activity"/>
    <property type="evidence" value="ECO:0007669"/>
    <property type="project" value="UniProtKB-KW"/>
</dbReference>
<comment type="caution">
    <text evidence="7">The sequence shown here is derived from an EMBL/GenBank/DDBJ whole genome shotgun (WGS) entry which is preliminary data.</text>
</comment>
<dbReference type="PANTHER" id="PTHR34610">
    <property type="entry name" value="SSL7007 PROTEIN"/>
    <property type="match status" value="1"/>
</dbReference>
<dbReference type="PANTHER" id="PTHR34610:SF3">
    <property type="entry name" value="SSL7007 PROTEIN"/>
    <property type="match status" value="1"/>
</dbReference>
<dbReference type="SUPFAM" id="SSF88723">
    <property type="entry name" value="PIN domain-like"/>
    <property type="match status" value="1"/>
</dbReference>
<accession>A0A5R8NB17</accession>
<evidence type="ECO:0000256" key="5">
    <source>
        <dbReference type="ARBA" id="ARBA00022842"/>
    </source>
</evidence>
<keyword evidence="1" id="KW-1277">Toxin-antitoxin system</keyword>
<dbReference type="GO" id="GO:0046872">
    <property type="term" value="F:metal ion binding"/>
    <property type="evidence" value="ECO:0007669"/>
    <property type="project" value="UniProtKB-KW"/>
</dbReference>
<keyword evidence="5" id="KW-0460">Magnesium</keyword>
<evidence type="ECO:0000313" key="7">
    <source>
        <dbReference type="EMBL" id="TLF72905.1"/>
    </source>
</evidence>
<evidence type="ECO:0000256" key="2">
    <source>
        <dbReference type="ARBA" id="ARBA00022722"/>
    </source>
</evidence>
<proteinExistence type="predicted"/>
<dbReference type="Proteomes" id="UP000306378">
    <property type="component" value="Unassembled WGS sequence"/>
</dbReference>
<dbReference type="InterPro" id="IPR002850">
    <property type="entry name" value="PIN_toxin-like"/>
</dbReference>
<gene>
    <name evidence="7" type="ORF">FEK34_28185</name>
</gene>
<name>A0A5R8NB17_9NOCA</name>
<evidence type="ECO:0000313" key="8">
    <source>
        <dbReference type="Proteomes" id="UP000306378"/>
    </source>
</evidence>
<dbReference type="AlphaFoldDB" id="A0A5R8NB17"/>
<dbReference type="EMBL" id="VBUT01000014">
    <property type="protein sequence ID" value="TLF72905.1"/>
    <property type="molecule type" value="Genomic_DNA"/>
</dbReference>
<dbReference type="GO" id="GO:0004518">
    <property type="term" value="F:nuclease activity"/>
    <property type="evidence" value="ECO:0007669"/>
    <property type="project" value="UniProtKB-KW"/>
</dbReference>
<dbReference type="InterPro" id="IPR002716">
    <property type="entry name" value="PIN_dom"/>
</dbReference>
<dbReference type="SMART" id="SM00670">
    <property type="entry name" value="PINc"/>
    <property type="match status" value="1"/>
</dbReference>
<evidence type="ECO:0000256" key="3">
    <source>
        <dbReference type="ARBA" id="ARBA00022723"/>
    </source>
</evidence>
<organism evidence="7 8">
    <name type="scientific">Nocardia cyriacigeorgica</name>
    <dbReference type="NCBI Taxonomy" id="135487"/>
    <lineage>
        <taxon>Bacteria</taxon>
        <taxon>Bacillati</taxon>
        <taxon>Actinomycetota</taxon>
        <taxon>Actinomycetes</taxon>
        <taxon>Mycobacteriales</taxon>
        <taxon>Nocardiaceae</taxon>
        <taxon>Nocardia</taxon>
    </lineage>
</organism>
<dbReference type="NCBIfam" id="TIGR00305">
    <property type="entry name" value="putative toxin-antitoxin system toxin component, PIN family"/>
    <property type="match status" value="1"/>
</dbReference>
<keyword evidence="4" id="KW-0378">Hydrolase</keyword>
<dbReference type="Pfam" id="PF13470">
    <property type="entry name" value="PIN_3"/>
    <property type="match status" value="1"/>
</dbReference>